<dbReference type="SUPFAM" id="SSF63829">
    <property type="entry name" value="Calcium-dependent phosphotriesterase"/>
    <property type="match status" value="3"/>
</dbReference>
<dbReference type="SUPFAM" id="SSF55874">
    <property type="entry name" value="ATPase domain of HSP90 chaperone/DNA topoisomerase II/histidine kinase"/>
    <property type="match status" value="1"/>
</dbReference>
<feature type="signal peptide" evidence="5">
    <location>
        <begin position="1"/>
        <end position="29"/>
    </location>
</feature>
<dbReference type="GO" id="GO:0000155">
    <property type="term" value="F:phosphorelay sensor kinase activity"/>
    <property type="evidence" value="ECO:0007669"/>
    <property type="project" value="InterPro"/>
</dbReference>
<dbReference type="InterPro" id="IPR005467">
    <property type="entry name" value="His_kinase_dom"/>
</dbReference>
<dbReference type="InterPro" id="IPR003661">
    <property type="entry name" value="HisK_dim/P_dom"/>
</dbReference>
<dbReference type="PRINTS" id="PR00344">
    <property type="entry name" value="BCTRLSENSOR"/>
</dbReference>
<evidence type="ECO:0000259" key="6">
    <source>
        <dbReference type="PROSITE" id="PS50109"/>
    </source>
</evidence>
<feature type="compositionally biased region" description="Basic and acidic residues" evidence="4">
    <location>
        <begin position="830"/>
        <end position="846"/>
    </location>
</feature>
<dbReference type="InterPro" id="IPR036890">
    <property type="entry name" value="HATPase_C_sf"/>
</dbReference>
<evidence type="ECO:0000313" key="8">
    <source>
        <dbReference type="Proteomes" id="UP000216339"/>
    </source>
</evidence>
<feature type="region of interest" description="Disordered" evidence="4">
    <location>
        <begin position="830"/>
        <end position="867"/>
    </location>
</feature>
<dbReference type="Pfam" id="PF07494">
    <property type="entry name" value="Reg_prop"/>
    <property type="match status" value="5"/>
</dbReference>
<keyword evidence="3" id="KW-0597">Phosphoprotein</keyword>
<dbReference type="CDD" id="cd00082">
    <property type="entry name" value="HisKA"/>
    <property type="match status" value="1"/>
</dbReference>
<dbReference type="InterPro" id="IPR011123">
    <property type="entry name" value="Y_Y_Y"/>
</dbReference>
<evidence type="ECO:0000256" key="3">
    <source>
        <dbReference type="ARBA" id="ARBA00022553"/>
    </source>
</evidence>
<dbReference type="InterPro" id="IPR004358">
    <property type="entry name" value="Sig_transdc_His_kin-like_C"/>
</dbReference>
<evidence type="ECO:0000313" key="7">
    <source>
        <dbReference type="EMBL" id="PAP78118.1"/>
    </source>
</evidence>
<reference evidence="7 8" key="1">
    <citation type="submission" date="2016-11" db="EMBL/GenBank/DDBJ databases">
        <title>Study of marine rhodopsin-containing bacteria.</title>
        <authorList>
            <person name="Yoshizawa S."/>
            <person name="Kumagai Y."/>
            <person name="Kogure K."/>
        </authorList>
    </citation>
    <scope>NUCLEOTIDE SEQUENCE [LARGE SCALE GENOMIC DNA]</scope>
    <source>
        <strain evidence="7 8">SAORIC-28</strain>
    </source>
</reference>
<dbReference type="CDD" id="cd00063">
    <property type="entry name" value="FN3"/>
    <property type="match status" value="1"/>
</dbReference>
<dbReference type="PANTHER" id="PTHR43547:SF2">
    <property type="entry name" value="HYBRID SIGNAL TRANSDUCTION HISTIDINE KINASE C"/>
    <property type="match status" value="1"/>
</dbReference>
<evidence type="ECO:0000256" key="2">
    <source>
        <dbReference type="ARBA" id="ARBA00012438"/>
    </source>
</evidence>
<keyword evidence="5" id="KW-0732">Signal</keyword>
<accession>A0A271J4A2</accession>
<feature type="domain" description="Histidine kinase" evidence="6">
    <location>
        <begin position="912"/>
        <end position="1158"/>
    </location>
</feature>
<dbReference type="InterPro" id="IPR036097">
    <property type="entry name" value="HisK_dim/P_sf"/>
</dbReference>
<evidence type="ECO:0000256" key="4">
    <source>
        <dbReference type="SAM" id="MobiDB-lite"/>
    </source>
</evidence>
<evidence type="ECO:0000256" key="5">
    <source>
        <dbReference type="SAM" id="SignalP"/>
    </source>
</evidence>
<dbReference type="InterPro" id="IPR011110">
    <property type="entry name" value="Reg_prop"/>
</dbReference>
<evidence type="ECO:0000256" key="1">
    <source>
        <dbReference type="ARBA" id="ARBA00000085"/>
    </source>
</evidence>
<feature type="compositionally biased region" description="Basic and acidic residues" evidence="4">
    <location>
        <begin position="854"/>
        <end position="867"/>
    </location>
</feature>
<gene>
    <name evidence="7" type="ORF">BSZ37_17590</name>
</gene>
<dbReference type="Gene3D" id="1.10.287.130">
    <property type="match status" value="1"/>
</dbReference>
<keyword evidence="8" id="KW-1185">Reference proteome</keyword>
<dbReference type="PANTHER" id="PTHR43547">
    <property type="entry name" value="TWO-COMPONENT HISTIDINE KINASE"/>
    <property type="match status" value="1"/>
</dbReference>
<dbReference type="Gene3D" id="2.130.10.10">
    <property type="entry name" value="YVTN repeat-like/Quinoprotein amine dehydrogenase"/>
    <property type="match status" value="2"/>
</dbReference>
<dbReference type="EC" id="2.7.13.3" evidence="2"/>
<dbReference type="InterPro" id="IPR003961">
    <property type="entry name" value="FN3_dom"/>
</dbReference>
<dbReference type="InterPro" id="IPR015943">
    <property type="entry name" value="WD40/YVTN_repeat-like_dom_sf"/>
</dbReference>
<dbReference type="PROSITE" id="PS50109">
    <property type="entry name" value="HIS_KIN"/>
    <property type="match status" value="1"/>
</dbReference>
<dbReference type="OrthoDB" id="9809670at2"/>
<dbReference type="SMART" id="SM00388">
    <property type="entry name" value="HisKA"/>
    <property type="match status" value="1"/>
</dbReference>
<dbReference type="Gene3D" id="3.30.565.10">
    <property type="entry name" value="Histidine kinase-like ATPase, C-terminal domain"/>
    <property type="match status" value="1"/>
</dbReference>
<dbReference type="SMART" id="SM00387">
    <property type="entry name" value="HATPase_c"/>
    <property type="match status" value="1"/>
</dbReference>
<proteinExistence type="predicted"/>
<dbReference type="Proteomes" id="UP000216339">
    <property type="component" value="Unassembled WGS sequence"/>
</dbReference>
<protein>
    <recommendedName>
        <fullName evidence="2">histidine kinase</fullName>
        <ecNumber evidence="2">2.7.13.3</ecNumber>
    </recommendedName>
</protein>
<dbReference type="AlphaFoldDB" id="A0A271J4A2"/>
<dbReference type="SUPFAM" id="SSF47384">
    <property type="entry name" value="Homodimeric domain of signal transducing histidine kinase"/>
    <property type="match status" value="1"/>
</dbReference>
<name>A0A271J4A2_9BACT</name>
<dbReference type="InterPro" id="IPR003594">
    <property type="entry name" value="HATPase_dom"/>
</dbReference>
<dbReference type="Pfam" id="PF02518">
    <property type="entry name" value="HATPase_c"/>
    <property type="match status" value="1"/>
</dbReference>
<dbReference type="Gene3D" id="2.60.40.10">
    <property type="entry name" value="Immunoglobulins"/>
    <property type="match status" value="1"/>
</dbReference>
<feature type="chain" id="PRO_5013261503" description="histidine kinase" evidence="5">
    <location>
        <begin position="30"/>
        <end position="1171"/>
    </location>
</feature>
<comment type="catalytic activity">
    <reaction evidence="1">
        <text>ATP + protein L-histidine = ADP + protein N-phospho-L-histidine.</text>
        <dbReference type="EC" id="2.7.13.3"/>
    </reaction>
</comment>
<dbReference type="RefSeq" id="WP_095511793.1">
    <property type="nucleotide sequence ID" value="NZ_MQWD01000001.1"/>
</dbReference>
<sequence length="1171" mass="126247">MSRPRLLASVLAAVATASIAVLGPSLVRAQPDDALPDDDAITFRHLTVENDLPSSAILDVTQDALGFVWVGTDEGLVRYDGYEMVEYRRTADSTSLSGNVIQVLEPADGGALWVGTGAGLNRYDPSTDRFLRVSGLPSDDVIALEADGTGNVWVGTSSGLAFVEADGTVAGVERHDAADRASLPDDTVEALHLAQNGDLWVGTGDGLARRRDGAFQTVRPDSLLGAFAVTAITPSSRGSLLLGTFGDGLLSFDPSSGAFTRLDIGTDINAQNVTDVHEDPSGTVWVGTLTGGLRRLTPGVEGVRVYQAVAEDPGSLVDDDVSALHEDRQGVLWVGTYGGLDRFDRARGTAVRLRHTDDPASLASNDVRAVLAARDGTLYVGTDRTLDRSADGRTFEHTAISDADGLNEHPVRALYEDREGTVWVGTEGAGLHRVGADGELRRAGGLSQRGGEYAVTSLLETESGDFWIGTLTGGLVRYDREEETAEFLTRAANGLSSDRVRALVEDADGRLWVGTDAGLCRLDVAGGDRATCLRAAAEDPTRLASDDVLSLHARSNGSLWVGTAGGLHRLDTRDVGAGFTRYTADETDLPDDVVYAIVEDDAGFLWLSTRGGLTRFEPVTETFYRRLEGQDAQRALSGAATRAPDGQLFFGSERGLLAFYPQTLAARNANPPQPVITGVEVNGQPVAPGGEDDFMEAAAPVAEEITLGPDESYITIQYAGLHFSDPAQNRYRYRMEGVLEGWDEVGTTRRATFPDLDPGRYTFEVQAANADGVWSEQSATIDIVVHPPWWRTWWALLGFAGLAVFALVRADRWQRARLLRQERERAERREAELRAETAEAEQRKASAEAAALKAENDRKAAELERTREVEDANAKLAAANSQLETSLRDLKATQAQLVQSEKLASLGQLTAGIAHEIKNPLNFVNNFADLSVELAQELREEMAEAPHRPVGEVLDEVGDLIEDLQENARRIREHGQRADRIVRSMLLHSRGGSSERGRVDLARFIDEYANLAFHGARANDSDFNVEIERDFADDTGEVEVVPQEFGRVLINLLTNAFHAVQKRAATAGPDFSPTVTIRTRREGDTVHLDVEDNGTGIPDEAKGRIFEPFFTTKPTGEGTGLGLSLAHDIVTGVHNGSMSVESVDGEGTTFHIALPVATEAPASLDLDAEAE</sequence>
<dbReference type="Pfam" id="PF07495">
    <property type="entry name" value="Y_Y_Y"/>
    <property type="match status" value="1"/>
</dbReference>
<dbReference type="Pfam" id="PF00512">
    <property type="entry name" value="HisKA"/>
    <property type="match status" value="1"/>
</dbReference>
<organism evidence="7 8">
    <name type="scientific">Rubrivirga marina</name>
    <dbReference type="NCBI Taxonomy" id="1196024"/>
    <lineage>
        <taxon>Bacteria</taxon>
        <taxon>Pseudomonadati</taxon>
        <taxon>Rhodothermota</taxon>
        <taxon>Rhodothermia</taxon>
        <taxon>Rhodothermales</taxon>
        <taxon>Rubricoccaceae</taxon>
        <taxon>Rubrivirga</taxon>
    </lineage>
</organism>
<dbReference type="EMBL" id="MQWD01000001">
    <property type="protein sequence ID" value="PAP78118.1"/>
    <property type="molecule type" value="Genomic_DNA"/>
</dbReference>
<comment type="caution">
    <text evidence="7">The sequence shown here is derived from an EMBL/GenBank/DDBJ whole genome shotgun (WGS) entry which is preliminary data.</text>
</comment>
<dbReference type="InterPro" id="IPR013783">
    <property type="entry name" value="Ig-like_fold"/>
</dbReference>